<dbReference type="Proteomes" id="UP000257240">
    <property type="component" value="Unassembled WGS sequence"/>
</dbReference>
<dbReference type="AlphaFoldDB" id="A0A101FJS6"/>
<evidence type="ECO:0000313" key="9">
    <source>
        <dbReference type="Proteomes" id="UP000257240"/>
    </source>
</evidence>
<accession>A0A101FJS6</accession>
<organism evidence="8 9">
    <name type="scientific">Thermodesulfobacterium commune</name>
    <dbReference type="NCBI Taxonomy" id="1741"/>
    <lineage>
        <taxon>Bacteria</taxon>
        <taxon>Pseudomonadati</taxon>
        <taxon>Thermodesulfobacteriota</taxon>
        <taxon>Thermodesulfobacteria</taxon>
        <taxon>Thermodesulfobacteriales</taxon>
        <taxon>Thermodesulfobacteriaceae</taxon>
        <taxon>Thermodesulfobacterium</taxon>
    </lineage>
</organism>
<comment type="subcellular location">
    <subcellularLocation>
        <location evidence="1 6">Cell membrane</location>
        <topology evidence="1 6">Multi-pass membrane protein</topology>
    </subcellularLocation>
</comment>
<dbReference type="GO" id="GO:0005886">
    <property type="term" value="C:plasma membrane"/>
    <property type="evidence" value="ECO:0007669"/>
    <property type="project" value="UniProtKB-SubCell"/>
</dbReference>
<evidence type="ECO:0000256" key="5">
    <source>
        <dbReference type="ARBA" id="ARBA00023136"/>
    </source>
</evidence>
<dbReference type="EMBL" id="DLVE01000006">
    <property type="protein sequence ID" value="HAA83248.1"/>
    <property type="molecule type" value="Genomic_DNA"/>
</dbReference>
<dbReference type="InterPro" id="IPR032816">
    <property type="entry name" value="VTT_dom"/>
</dbReference>
<name>A0A101FJS6_9BACT</name>
<evidence type="ECO:0000256" key="6">
    <source>
        <dbReference type="RuleBase" id="RU366058"/>
    </source>
</evidence>
<comment type="caution">
    <text evidence="6">Lacks conserved residue(s) required for the propagation of feature annotation.</text>
</comment>
<keyword evidence="4 6" id="KW-1133">Transmembrane helix</keyword>
<gene>
    <name evidence="8" type="ORF">DCE01_00415</name>
</gene>
<keyword evidence="5 6" id="KW-0472">Membrane</keyword>
<evidence type="ECO:0000256" key="4">
    <source>
        <dbReference type="ARBA" id="ARBA00022989"/>
    </source>
</evidence>
<dbReference type="Pfam" id="PF09335">
    <property type="entry name" value="VTT_dom"/>
    <property type="match status" value="1"/>
</dbReference>
<evidence type="ECO:0000256" key="3">
    <source>
        <dbReference type="ARBA" id="ARBA00022692"/>
    </source>
</evidence>
<keyword evidence="2 6" id="KW-1003">Cell membrane</keyword>
<feature type="domain" description="VTT" evidence="7">
    <location>
        <begin position="43"/>
        <end position="160"/>
    </location>
</feature>
<evidence type="ECO:0000256" key="2">
    <source>
        <dbReference type="ARBA" id="ARBA00022475"/>
    </source>
</evidence>
<proteinExistence type="inferred from homology"/>
<sequence>MFEDFINLWDSREEIRVFVKNHPIAGGILFVFLQALQVIIAPLPGEVTGFFAGFLFGGIYGFMLSMAGLMVGSLISFYIARFLRKKFFKKYRQSPIYLKVKKIFYKHGLTGMFLLYLFPGFPKDLLNYLLGFMPVSLKGFTVVCFLGRIPGTFALSLQGDVVYGGHPQSIILVTLTFVIVFLIFLVIKKRIEGWLEKDPTT</sequence>
<feature type="transmembrane region" description="Helical" evidence="6">
    <location>
        <begin position="169"/>
        <end position="187"/>
    </location>
</feature>
<dbReference type="PANTHER" id="PTHR12677">
    <property type="entry name" value="GOLGI APPARATUS MEMBRANE PROTEIN TVP38-RELATED"/>
    <property type="match status" value="1"/>
</dbReference>
<dbReference type="PANTHER" id="PTHR12677:SF59">
    <property type="entry name" value="GOLGI APPARATUS MEMBRANE PROTEIN TVP38-RELATED"/>
    <property type="match status" value="1"/>
</dbReference>
<evidence type="ECO:0000256" key="1">
    <source>
        <dbReference type="ARBA" id="ARBA00004651"/>
    </source>
</evidence>
<keyword evidence="3 6" id="KW-0812">Transmembrane</keyword>
<feature type="transmembrane region" description="Helical" evidence="6">
    <location>
        <begin position="24"/>
        <end position="44"/>
    </location>
</feature>
<feature type="transmembrane region" description="Helical" evidence="6">
    <location>
        <begin position="50"/>
        <end position="83"/>
    </location>
</feature>
<reference evidence="8 9" key="1">
    <citation type="journal article" date="2018" name="Nat. Biotechnol.">
        <title>A standardized bacterial taxonomy based on genome phylogeny substantially revises the tree of life.</title>
        <authorList>
            <person name="Parks D.H."/>
            <person name="Chuvochina M."/>
            <person name="Waite D.W."/>
            <person name="Rinke C."/>
            <person name="Skarshewski A."/>
            <person name="Chaumeil P.A."/>
            <person name="Hugenholtz P."/>
        </authorList>
    </citation>
    <scope>NUCLEOTIDE SEQUENCE [LARGE SCALE GENOMIC DNA]</scope>
    <source>
        <strain evidence="8">UBA12529</strain>
    </source>
</reference>
<evidence type="ECO:0000259" key="7">
    <source>
        <dbReference type="Pfam" id="PF09335"/>
    </source>
</evidence>
<dbReference type="InterPro" id="IPR015414">
    <property type="entry name" value="TMEM64"/>
</dbReference>
<evidence type="ECO:0000313" key="8">
    <source>
        <dbReference type="EMBL" id="HAA83248.1"/>
    </source>
</evidence>
<comment type="caution">
    <text evidence="8">The sequence shown here is derived from an EMBL/GenBank/DDBJ whole genome shotgun (WGS) entry which is preliminary data.</text>
</comment>
<comment type="similarity">
    <text evidence="6">Belongs to the TVP38/TMEM64 family.</text>
</comment>
<protein>
    <recommendedName>
        <fullName evidence="6">TVP38/TMEM64 family membrane protein</fullName>
    </recommendedName>
</protein>